<evidence type="ECO:0000256" key="3">
    <source>
        <dbReference type="ARBA" id="ARBA00022517"/>
    </source>
</evidence>
<feature type="compositionally biased region" description="Basic and acidic residues" evidence="7">
    <location>
        <begin position="226"/>
        <end position="256"/>
    </location>
</feature>
<comment type="similarity">
    <text evidence="2">Belongs to the NOP14 family.</text>
</comment>
<feature type="region of interest" description="Disordered" evidence="7">
    <location>
        <begin position="824"/>
        <end position="862"/>
    </location>
</feature>
<keyword evidence="4" id="KW-0698">rRNA processing</keyword>
<evidence type="ECO:0000313" key="9">
    <source>
        <dbReference type="Proteomes" id="UP000785200"/>
    </source>
</evidence>
<evidence type="ECO:0000313" key="8">
    <source>
        <dbReference type="EMBL" id="KAG0650865.1"/>
    </source>
</evidence>
<feature type="compositionally biased region" description="Basic and acidic residues" evidence="7">
    <location>
        <begin position="320"/>
        <end position="353"/>
    </location>
</feature>
<evidence type="ECO:0000256" key="6">
    <source>
        <dbReference type="ARBA" id="ARBA00024695"/>
    </source>
</evidence>
<feature type="compositionally biased region" description="Basic and acidic residues" evidence="7">
    <location>
        <begin position="827"/>
        <end position="862"/>
    </location>
</feature>
<proteinExistence type="inferred from homology"/>
<evidence type="ECO:0000256" key="1">
    <source>
        <dbReference type="ARBA" id="ARBA00004604"/>
    </source>
</evidence>
<dbReference type="EMBL" id="VNKQ01000005">
    <property type="protein sequence ID" value="KAG0650865.1"/>
    <property type="molecule type" value="Genomic_DNA"/>
</dbReference>
<feature type="compositionally biased region" description="Basic and acidic residues" evidence="7">
    <location>
        <begin position="901"/>
        <end position="915"/>
    </location>
</feature>
<feature type="region of interest" description="Disordered" evidence="7">
    <location>
        <begin position="897"/>
        <end position="921"/>
    </location>
</feature>
<feature type="region of interest" description="Disordered" evidence="7">
    <location>
        <begin position="1"/>
        <end position="47"/>
    </location>
</feature>
<keyword evidence="3" id="KW-0690">Ribosome biogenesis</keyword>
<keyword evidence="5" id="KW-0539">Nucleus</keyword>
<dbReference type="PANTHER" id="PTHR23183">
    <property type="entry name" value="NOP14"/>
    <property type="match status" value="1"/>
</dbReference>
<feature type="region of interest" description="Disordered" evidence="7">
    <location>
        <begin position="119"/>
        <end position="263"/>
    </location>
</feature>
<dbReference type="AlphaFoldDB" id="A0A9P7AZC3"/>
<dbReference type="PANTHER" id="PTHR23183:SF0">
    <property type="entry name" value="NUCLEOLAR PROTEIN 14"/>
    <property type="match status" value="1"/>
</dbReference>
<feature type="compositionally biased region" description="Acidic residues" evidence="7">
    <location>
        <begin position="409"/>
        <end position="447"/>
    </location>
</feature>
<evidence type="ECO:0000256" key="5">
    <source>
        <dbReference type="ARBA" id="ARBA00023242"/>
    </source>
</evidence>
<dbReference type="Pfam" id="PF04147">
    <property type="entry name" value="Nop14"/>
    <property type="match status" value="1"/>
</dbReference>
<dbReference type="GO" id="GO:0030490">
    <property type="term" value="P:maturation of SSU-rRNA"/>
    <property type="evidence" value="ECO:0007669"/>
    <property type="project" value="TreeGrafter"/>
</dbReference>
<comment type="subcellular location">
    <subcellularLocation>
        <location evidence="1">Nucleus</location>
        <location evidence="1">Nucleolus</location>
    </subcellularLocation>
</comment>
<dbReference type="Proteomes" id="UP000785200">
    <property type="component" value="Unassembled WGS sequence"/>
</dbReference>
<feature type="region of interest" description="Disordered" evidence="7">
    <location>
        <begin position="60"/>
        <end position="99"/>
    </location>
</feature>
<protein>
    <submittedName>
        <fullName evidence="8">Nucleolar complex 14</fullName>
    </submittedName>
</protein>
<reference evidence="8" key="1">
    <citation type="submission" date="2019-07" db="EMBL/GenBank/DDBJ databases">
        <title>Hyphodiscus hymeniophilus genome sequencing and assembly.</title>
        <authorList>
            <person name="Kramer G."/>
            <person name="Nodwell J."/>
        </authorList>
    </citation>
    <scope>NUCLEOTIDE SEQUENCE</scope>
    <source>
        <strain evidence="8">ATCC 34498</strain>
    </source>
</reference>
<feature type="compositionally biased region" description="Basic and acidic residues" evidence="7">
    <location>
        <begin position="366"/>
        <end position="379"/>
    </location>
</feature>
<dbReference type="GO" id="GO:0032040">
    <property type="term" value="C:small-subunit processome"/>
    <property type="evidence" value="ECO:0007669"/>
    <property type="project" value="InterPro"/>
</dbReference>
<evidence type="ECO:0000256" key="4">
    <source>
        <dbReference type="ARBA" id="ARBA00022552"/>
    </source>
</evidence>
<gene>
    <name evidence="8" type="ORF">D0Z07_2825</name>
</gene>
<dbReference type="OrthoDB" id="441771at2759"/>
<comment type="caution">
    <text evidence="8">The sequence shown here is derived from an EMBL/GenBank/DDBJ whole genome shotgun (WGS) entry which is preliminary data.</text>
</comment>
<organism evidence="8 9">
    <name type="scientific">Hyphodiscus hymeniophilus</name>
    <dbReference type="NCBI Taxonomy" id="353542"/>
    <lineage>
        <taxon>Eukaryota</taxon>
        <taxon>Fungi</taxon>
        <taxon>Dikarya</taxon>
        <taxon>Ascomycota</taxon>
        <taxon>Pezizomycotina</taxon>
        <taxon>Leotiomycetes</taxon>
        <taxon>Helotiales</taxon>
        <taxon>Hyphodiscaceae</taxon>
        <taxon>Hyphodiscus</taxon>
    </lineage>
</organism>
<name>A0A9P7AZC3_9HELO</name>
<evidence type="ECO:0000256" key="2">
    <source>
        <dbReference type="ARBA" id="ARBA00007466"/>
    </source>
</evidence>
<feature type="region of interest" description="Disordered" evidence="7">
    <location>
        <begin position="320"/>
        <end position="447"/>
    </location>
</feature>
<feature type="compositionally biased region" description="Acidic residues" evidence="7">
    <location>
        <begin position="212"/>
        <end position="225"/>
    </location>
</feature>
<keyword evidence="9" id="KW-1185">Reference proteome</keyword>
<feature type="region of interest" description="Disordered" evidence="7">
    <location>
        <begin position="461"/>
        <end position="480"/>
    </location>
</feature>
<accession>A0A9P7AZC3</accession>
<comment type="function">
    <text evidence="6">Involved in nucleolar processing of pre-18S ribosomal RNA. Has a role in the nuclear export of 40S pre-ribosomal subunit to the cytoplasm.</text>
</comment>
<dbReference type="GO" id="GO:0030692">
    <property type="term" value="C:Noc4p-Nop14p complex"/>
    <property type="evidence" value="ECO:0007669"/>
    <property type="project" value="TreeGrafter"/>
</dbReference>
<feature type="compositionally biased region" description="Basic and acidic residues" evidence="7">
    <location>
        <begin position="192"/>
        <end position="202"/>
    </location>
</feature>
<sequence>MPPSQLKRLKASLRDQGIVGPQRSKKQKKQNAQNGADKEKRVNRTTALNGIREQFNPFEYRMPAKGPKFEVTTSNGIESRNGKGVIRRPGAANSRDQERLDRLLDTDIRRRNKVGGILDKRFGENDPRMAPEEKMLERFTREKQSRHSKSSAFDLEDDDMPGELTHMGQSLSLDGPAIVDDFDEDELELSDAEDHPSDEERQSKKRRRISGEEEFDDEEDGEEGNQPERKKSKQEVMKEVIAKSKLHKYERQAAKDNDEDLREELDKELSNIHELLRGIAPRSQPVPVAQITGMDPDRAALLNGTDKIQFDKDYDMQVKKLTQDKRSKPTERSKTEDERVAEESRKLQDLEAKRLRRMQGAPESSDGEHSEDEAVKEDGLDMEEEDFGLGSGVRTRPSKLSRPTMAELGIDDEDDFLIDEDLVASDSDIEPSDEDSGDDSSQEDEGDDDVEFLEGLLTEEESKRPEFLTGSNAPLPETEPLLANGVNGDLAYTFVCPESHEELLQVTRGVVILDLPTVVQRIRALYHPKLKAENKAKLGNFAVALVDHIYYLANQPNRTPFSVLETLIRHIHSLAKTFPVEIANSFRSYLAEIQEGRALSPTAGDLVLFTAIGTIFPTSDHFHQVVTPAILSMGRYIGQKIPYSLSDYTTGAYLCTLCLQYQKLSRRYIPELISFIENTLCALTPTKLTKLPGNFPYHEPKGSVRIEDGFVSPKQLSFYDCMSQDIPAGDKESSKMSLLMTNLELLDVAADIWAGKPAFTEVFEPVSHIIQHLESKRCRSKLSEATLTSVTKLSLKLQRMLKHAHLARRPLELHHHRPLAIKTSIPKFEESYNPDRHYDPDKERTEASKLKKEYKREKKGAIRDLRKDAKSIAREALKDKKERDAAYEKKYKRLVAEIQGEEGRESKAYEREKEWRKKGRK</sequence>
<evidence type="ECO:0000256" key="7">
    <source>
        <dbReference type="SAM" id="MobiDB-lite"/>
    </source>
</evidence>
<feature type="compositionally biased region" description="Acidic residues" evidence="7">
    <location>
        <begin position="180"/>
        <end position="191"/>
    </location>
</feature>
<dbReference type="InterPro" id="IPR007276">
    <property type="entry name" value="Nop14"/>
</dbReference>
<feature type="compositionally biased region" description="Basic and acidic residues" evidence="7">
    <location>
        <begin position="119"/>
        <end position="145"/>
    </location>
</feature>